<evidence type="ECO:0000259" key="9">
    <source>
        <dbReference type="Pfam" id="PF14416"/>
    </source>
</evidence>
<feature type="domain" description="Trichome birefringence-like N-terminal" evidence="9">
    <location>
        <begin position="45"/>
        <end position="96"/>
    </location>
</feature>
<keyword evidence="6" id="KW-0472">Membrane</keyword>
<dbReference type="GO" id="GO:0016020">
    <property type="term" value="C:membrane"/>
    <property type="evidence" value="ECO:0007669"/>
    <property type="project" value="UniProtKB-SubCell"/>
</dbReference>
<evidence type="ECO:0000256" key="2">
    <source>
        <dbReference type="ARBA" id="ARBA00007727"/>
    </source>
</evidence>
<dbReference type="PANTHER" id="PTHR32285:SF376">
    <property type="entry name" value="PMR5 DOMAIN, PC-ESTERASE"/>
    <property type="match status" value="1"/>
</dbReference>
<comment type="subcellular location">
    <subcellularLocation>
        <location evidence="1">Membrane</location>
        <topology evidence="1">Single-pass membrane protein</topology>
    </subcellularLocation>
</comment>
<sequence length="365" mass="41485">MTLRQNSSFLVLMAVISILSPLMELGAIQIEATTTNTTKKTTATGCDLFQGNWISDASYPLYNESTCPFLEKEFNCVNNGRPDRFYLKYRWQPHGCRLSRFDGRNFLEKLRGKTIMFVGDSLSRNQWLSMLCILHSSVPTANYAANISVIMDMTTYTFTDYGVKVIYHHNLYLVDIVKRRFGRVLNLGSLTAGKLWLDVDYLVFNTWHWWNRRGASQPFDYIQDGNRIYKDMDRVVAFGKAVTTWGKWVDAYVVPNKTQVFFQGISPSHYNGTDWGDPKSKSCSGQKMPLLSSTYPGVSPPALSVLKNALKTIKKRVTLLDITTLSLLRKDGHPSAYGLGPIDCSHWCLAGVPDTWNILLYNLMF</sequence>
<evidence type="ECO:0000256" key="6">
    <source>
        <dbReference type="ARBA" id="ARBA00023136"/>
    </source>
</evidence>
<evidence type="ECO:0000256" key="1">
    <source>
        <dbReference type="ARBA" id="ARBA00004167"/>
    </source>
</evidence>
<dbReference type="Proteomes" id="UP001172457">
    <property type="component" value="Chromosome 2"/>
</dbReference>
<feature type="signal peptide" evidence="7">
    <location>
        <begin position="1"/>
        <end position="27"/>
    </location>
</feature>
<comment type="similarity">
    <text evidence="2">Belongs to the PC-esterase family. TBL subfamily.</text>
</comment>
<evidence type="ECO:0000259" key="8">
    <source>
        <dbReference type="Pfam" id="PF13839"/>
    </source>
</evidence>
<dbReference type="GO" id="GO:0005794">
    <property type="term" value="C:Golgi apparatus"/>
    <property type="evidence" value="ECO:0007669"/>
    <property type="project" value="TreeGrafter"/>
</dbReference>
<feature type="chain" id="PRO_5041328430" description="Trichome birefringence-like N-terminal domain-containing protein" evidence="7">
    <location>
        <begin position="28"/>
        <end position="365"/>
    </location>
</feature>
<name>A0AA38TIP8_9ASTR</name>
<evidence type="ECO:0000256" key="4">
    <source>
        <dbReference type="ARBA" id="ARBA00022968"/>
    </source>
</evidence>
<comment type="caution">
    <text evidence="10">The sequence shown here is derived from an EMBL/GenBank/DDBJ whole genome shotgun (WGS) entry which is preliminary data.</text>
</comment>
<evidence type="ECO:0008006" key="12">
    <source>
        <dbReference type="Google" id="ProtNLM"/>
    </source>
</evidence>
<keyword evidence="5" id="KW-1133">Transmembrane helix</keyword>
<reference evidence="10" key="1">
    <citation type="submission" date="2023-03" db="EMBL/GenBank/DDBJ databases">
        <title>Chromosome-scale reference genome and RAD-based genetic map of yellow starthistle (Centaurea solstitialis) reveal putative structural variation and QTLs associated with invader traits.</title>
        <authorList>
            <person name="Reatini B."/>
            <person name="Cang F.A."/>
            <person name="Jiang Q."/>
            <person name="Mckibben M.T.W."/>
            <person name="Barker M.S."/>
            <person name="Rieseberg L.H."/>
            <person name="Dlugosch K.M."/>
        </authorList>
    </citation>
    <scope>NUCLEOTIDE SEQUENCE</scope>
    <source>
        <strain evidence="10">CAN-66</strain>
        <tissue evidence="10">Leaf</tissue>
    </source>
</reference>
<organism evidence="10 11">
    <name type="scientific">Centaurea solstitialis</name>
    <name type="common">yellow star-thistle</name>
    <dbReference type="NCBI Taxonomy" id="347529"/>
    <lineage>
        <taxon>Eukaryota</taxon>
        <taxon>Viridiplantae</taxon>
        <taxon>Streptophyta</taxon>
        <taxon>Embryophyta</taxon>
        <taxon>Tracheophyta</taxon>
        <taxon>Spermatophyta</taxon>
        <taxon>Magnoliopsida</taxon>
        <taxon>eudicotyledons</taxon>
        <taxon>Gunneridae</taxon>
        <taxon>Pentapetalae</taxon>
        <taxon>asterids</taxon>
        <taxon>campanulids</taxon>
        <taxon>Asterales</taxon>
        <taxon>Asteraceae</taxon>
        <taxon>Carduoideae</taxon>
        <taxon>Cardueae</taxon>
        <taxon>Centaureinae</taxon>
        <taxon>Centaurea</taxon>
    </lineage>
</organism>
<keyword evidence="11" id="KW-1185">Reference proteome</keyword>
<keyword evidence="3" id="KW-0812">Transmembrane</keyword>
<dbReference type="InterPro" id="IPR025846">
    <property type="entry name" value="TBL_N"/>
</dbReference>
<feature type="domain" description="Trichome birefringence-like C-terminal" evidence="8">
    <location>
        <begin position="98"/>
        <end position="362"/>
    </location>
</feature>
<dbReference type="InterPro" id="IPR029962">
    <property type="entry name" value="TBL"/>
</dbReference>
<dbReference type="AlphaFoldDB" id="A0AA38TIP8"/>
<dbReference type="Pfam" id="PF14416">
    <property type="entry name" value="PMR5N"/>
    <property type="match status" value="1"/>
</dbReference>
<keyword evidence="7" id="KW-0732">Signal</keyword>
<dbReference type="EMBL" id="JARYMX010000002">
    <property type="protein sequence ID" value="KAJ9560769.1"/>
    <property type="molecule type" value="Genomic_DNA"/>
</dbReference>
<evidence type="ECO:0000256" key="5">
    <source>
        <dbReference type="ARBA" id="ARBA00022989"/>
    </source>
</evidence>
<evidence type="ECO:0000313" key="10">
    <source>
        <dbReference type="EMBL" id="KAJ9560769.1"/>
    </source>
</evidence>
<gene>
    <name evidence="10" type="ORF">OSB04_005929</name>
</gene>
<protein>
    <recommendedName>
        <fullName evidence="12">Trichome birefringence-like N-terminal domain-containing protein</fullName>
    </recommendedName>
</protein>
<keyword evidence="4" id="KW-0735">Signal-anchor</keyword>
<evidence type="ECO:0000256" key="3">
    <source>
        <dbReference type="ARBA" id="ARBA00022692"/>
    </source>
</evidence>
<dbReference type="Pfam" id="PF13839">
    <property type="entry name" value="PC-Esterase"/>
    <property type="match status" value="1"/>
</dbReference>
<evidence type="ECO:0000313" key="11">
    <source>
        <dbReference type="Proteomes" id="UP001172457"/>
    </source>
</evidence>
<proteinExistence type="inferred from homology"/>
<evidence type="ECO:0000256" key="7">
    <source>
        <dbReference type="SAM" id="SignalP"/>
    </source>
</evidence>
<dbReference type="PANTHER" id="PTHR32285">
    <property type="entry name" value="PROTEIN TRICHOME BIREFRINGENCE-LIKE 9-RELATED"/>
    <property type="match status" value="1"/>
</dbReference>
<dbReference type="GO" id="GO:0016413">
    <property type="term" value="F:O-acetyltransferase activity"/>
    <property type="evidence" value="ECO:0007669"/>
    <property type="project" value="InterPro"/>
</dbReference>
<accession>A0AA38TIP8</accession>
<dbReference type="InterPro" id="IPR026057">
    <property type="entry name" value="TBL_C"/>
</dbReference>